<proteinExistence type="predicted"/>
<dbReference type="Proteomes" id="UP000282574">
    <property type="component" value="Unassembled WGS sequence"/>
</dbReference>
<organism evidence="1 2">
    <name type="scientific">Chroococcidiopsis cubana SAG 39.79</name>
    <dbReference type="NCBI Taxonomy" id="388085"/>
    <lineage>
        <taxon>Bacteria</taxon>
        <taxon>Bacillati</taxon>
        <taxon>Cyanobacteriota</taxon>
        <taxon>Cyanophyceae</taxon>
        <taxon>Chroococcidiopsidales</taxon>
        <taxon>Chroococcidiopsidaceae</taxon>
        <taxon>Chroococcidiopsis</taxon>
    </lineage>
</organism>
<accession>A0AB37UAJ7</accession>
<dbReference type="RefSeq" id="WP_106166455.1">
    <property type="nucleotide sequence ID" value="NZ_JAVKZF010000001.1"/>
</dbReference>
<evidence type="ECO:0000313" key="2">
    <source>
        <dbReference type="Proteomes" id="UP000282574"/>
    </source>
</evidence>
<dbReference type="EMBL" id="RSCK01000110">
    <property type="protein sequence ID" value="RUT02344.1"/>
    <property type="molecule type" value="Genomic_DNA"/>
</dbReference>
<gene>
    <name evidence="1" type="ORF">DSM107010_62840</name>
</gene>
<protein>
    <submittedName>
        <fullName evidence="1">Uncharacterized protein</fullName>
    </submittedName>
</protein>
<reference evidence="1 2" key="1">
    <citation type="journal article" date="2019" name="Genome Biol. Evol.">
        <title>Day and night: Metabolic profiles and evolutionary relationships of six axenic non-marine cyanobacteria.</title>
        <authorList>
            <person name="Will S.E."/>
            <person name="Henke P."/>
            <person name="Boedeker C."/>
            <person name="Huang S."/>
            <person name="Brinkmann H."/>
            <person name="Rohde M."/>
            <person name="Jarek M."/>
            <person name="Friedl T."/>
            <person name="Seufert S."/>
            <person name="Schumacher M."/>
            <person name="Overmann J."/>
            <person name="Neumann-Schaal M."/>
            <person name="Petersen J."/>
        </authorList>
    </citation>
    <scope>NUCLEOTIDE SEQUENCE [LARGE SCALE GENOMIC DNA]</scope>
    <source>
        <strain evidence="1 2">SAG 39.79</strain>
    </source>
</reference>
<name>A0AB37UAJ7_9CYAN</name>
<keyword evidence="2" id="KW-1185">Reference proteome</keyword>
<evidence type="ECO:0000313" key="1">
    <source>
        <dbReference type="EMBL" id="RUT02344.1"/>
    </source>
</evidence>
<sequence length="123" mass="14015">MAPRPQLNGRLIRLNEDSPPIYLVDEGRKRHVPNPQTFDNLFRDWDRLDNVPDLNEIDDGTAISNGAILARAINTAPVYLIDNGVKRHIASPETMDKYYFSWEEIRGVDQIMLDNIPSGAQIQ</sequence>
<comment type="caution">
    <text evidence="1">The sequence shown here is derived from an EMBL/GenBank/DDBJ whole genome shotgun (WGS) entry which is preliminary data.</text>
</comment>
<dbReference type="AlphaFoldDB" id="A0AB37UAJ7"/>